<dbReference type="NCBIfam" id="TIGR03178">
    <property type="entry name" value="allantoinase"/>
    <property type="match status" value="1"/>
</dbReference>
<dbReference type="GO" id="GO:0005737">
    <property type="term" value="C:cytoplasm"/>
    <property type="evidence" value="ECO:0007669"/>
    <property type="project" value="TreeGrafter"/>
</dbReference>
<gene>
    <name evidence="10" type="ORF">MNBD_GAMMA02-1530</name>
</gene>
<reference evidence="10" key="1">
    <citation type="submission" date="2018-06" db="EMBL/GenBank/DDBJ databases">
        <authorList>
            <person name="Zhirakovskaya E."/>
        </authorList>
    </citation>
    <scope>NUCLEOTIDE SEQUENCE</scope>
</reference>
<evidence type="ECO:0000256" key="5">
    <source>
        <dbReference type="ARBA" id="ARBA00012863"/>
    </source>
</evidence>
<evidence type="ECO:0000259" key="9">
    <source>
        <dbReference type="Pfam" id="PF01979"/>
    </source>
</evidence>
<dbReference type="InterPro" id="IPR006680">
    <property type="entry name" value="Amidohydro-rel"/>
</dbReference>
<evidence type="ECO:0000256" key="6">
    <source>
        <dbReference type="ARBA" id="ARBA00022723"/>
    </source>
</evidence>
<dbReference type="SUPFAM" id="SSF51556">
    <property type="entry name" value="Metallo-dependent hydrolases"/>
    <property type="match status" value="1"/>
</dbReference>
<keyword evidence="8" id="KW-0862">Zinc</keyword>
<dbReference type="GO" id="GO:0050897">
    <property type="term" value="F:cobalt ion binding"/>
    <property type="evidence" value="ECO:0007669"/>
    <property type="project" value="InterPro"/>
</dbReference>
<dbReference type="PANTHER" id="PTHR43668">
    <property type="entry name" value="ALLANTOINASE"/>
    <property type="match status" value="1"/>
</dbReference>
<dbReference type="Pfam" id="PF01979">
    <property type="entry name" value="Amidohydro_1"/>
    <property type="match status" value="1"/>
</dbReference>
<dbReference type="PROSITE" id="PS01137">
    <property type="entry name" value="TATD_1"/>
    <property type="match status" value="1"/>
</dbReference>
<dbReference type="GO" id="GO:0006145">
    <property type="term" value="P:purine nucleobase catabolic process"/>
    <property type="evidence" value="ECO:0007669"/>
    <property type="project" value="TreeGrafter"/>
</dbReference>
<dbReference type="PROSITE" id="PS00482">
    <property type="entry name" value="DIHYDROOROTASE_1"/>
    <property type="match status" value="1"/>
</dbReference>
<dbReference type="AlphaFoldDB" id="A0A3B0W1U3"/>
<dbReference type="FunFam" id="3.20.20.140:FF:000032">
    <property type="entry name" value="Allantoinase Dal1"/>
    <property type="match status" value="1"/>
</dbReference>
<keyword evidence="6" id="KW-0479">Metal-binding</keyword>
<dbReference type="EC" id="3.5.2.5" evidence="5"/>
<dbReference type="InterPro" id="IPR002195">
    <property type="entry name" value="Dihydroorotase_CS"/>
</dbReference>
<proteinExistence type="inferred from homology"/>
<dbReference type="GO" id="GO:0004038">
    <property type="term" value="F:allantoinase activity"/>
    <property type="evidence" value="ECO:0007669"/>
    <property type="project" value="UniProtKB-EC"/>
</dbReference>
<evidence type="ECO:0000256" key="3">
    <source>
        <dbReference type="ARBA" id="ARBA00010368"/>
    </source>
</evidence>
<dbReference type="InterPro" id="IPR050138">
    <property type="entry name" value="DHOase/Allantoinase_Hydrolase"/>
</dbReference>
<organism evidence="10">
    <name type="scientific">hydrothermal vent metagenome</name>
    <dbReference type="NCBI Taxonomy" id="652676"/>
    <lineage>
        <taxon>unclassified sequences</taxon>
        <taxon>metagenomes</taxon>
        <taxon>ecological metagenomes</taxon>
    </lineage>
</organism>
<dbReference type="GO" id="GO:0008270">
    <property type="term" value="F:zinc ion binding"/>
    <property type="evidence" value="ECO:0007669"/>
    <property type="project" value="InterPro"/>
</dbReference>
<dbReference type="Gene3D" id="3.20.20.140">
    <property type="entry name" value="Metal-dependent hydrolases"/>
    <property type="match status" value="1"/>
</dbReference>
<dbReference type="EMBL" id="UOFA01000126">
    <property type="protein sequence ID" value="VAW44687.1"/>
    <property type="molecule type" value="Genomic_DNA"/>
</dbReference>
<keyword evidence="7 10" id="KW-0378">Hydrolase</keyword>
<evidence type="ECO:0000256" key="2">
    <source>
        <dbReference type="ARBA" id="ARBA00004968"/>
    </source>
</evidence>
<comment type="subunit">
    <text evidence="4">Homotetramer.</text>
</comment>
<dbReference type="SUPFAM" id="SSF51338">
    <property type="entry name" value="Composite domain of metallo-dependent hydrolases"/>
    <property type="match status" value="1"/>
</dbReference>
<evidence type="ECO:0000256" key="4">
    <source>
        <dbReference type="ARBA" id="ARBA00011881"/>
    </source>
</evidence>
<protein>
    <recommendedName>
        <fullName evidence="5">allantoinase</fullName>
        <ecNumber evidence="5">3.5.2.5</ecNumber>
    </recommendedName>
</protein>
<accession>A0A3B0W1U3</accession>
<dbReference type="InterPro" id="IPR032466">
    <property type="entry name" value="Metal_Hydrolase"/>
</dbReference>
<name>A0A3B0W1U3_9ZZZZ</name>
<dbReference type="InterPro" id="IPR011059">
    <property type="entry name" value="Metal-dep_hydrolase_composite"/>
</dbReference>
<comment type="cofactor">
    <cofactor evidence="1">
        <name>Zn(2+)</name>
        <dbReference type="ChEBI" id="CHEBI:29105"/>
    </cofactor>
</comment>
<evidence type="ECO:0000256" key="7">
    <source>
        <dbReference type="ARBA" id="ARBA00022801"/>
    </source>
</evidence>
<feature type="domain" description="Amidohydrolase-related" evidence="9">
    <location>
        <begin position="58"/>
        <end position="449"/>
    </location>
</feature>
<sequence>MKALSSTQVFYQGQLQPATVLIDQGLIVDVITGIDISQHQIPEQYQPLDQHDDCGELVIMPGLVDSHVHINEPGRTEWEGFNSATQAAAAGGITTVIDMPLNCIPVTTDLPSLQTKMACLQDQLWVDIGFHGGVIPGNADELRILIDAGVKSFKAFMIDSGVDEFPASDLATLDQAMPILAAGDATLLVHAELPTAASNESAAQDDKLSDNNDSTEGRDLGSYEAFLSSRPDAWEMDAIAAIITLSKKHHCKVHVVHLSSALAISMIAAAKAAGVQITAETCPHYLTLSAEAIPDGDARFKCCPPIRSLANQDLLWQGLKDGSIDFIVSDHSPCTPSLKLLEEQNLWEAWGGISSLQFGLSLIWTAIKKRGYSMVDLVNWMCEKPAYLASLEHCKGQIAKGFHADLVIWDPKQIQIIDATKTFHKHKASAYEQVEVYGQVQQTLLRGEVIYNSNDSTHFDYPPKGQSLI</sequence>
<dbReference type="InterPro" id="IPR018228">
    <property type="entry name" value="DNase_TatD-rel_CS"/>
</dbReference>
<evidence type="ECO:0000256" key="1">
    <source>
        <dbReference type="ARBA" id="ARBA00001947"/>
    </source>
</evidence>
<dbReference type="PANTHER" id="PTHR43668:SF2">
    <property type="entry name" value="ALLANTOINASE"/>
    <property type="match status" value="1"/>
</dbReference>
<evidence type="ECO:0000313" key="10">
    <source>
        <dbReference type="EMBL" id="VAW44687.1"/>
    </source>
</evidence>
<dbReference type="InterPro" id="IPR017593">
    <property type="entry name" value="Allantoinase"/>
</dbReference>
<dbReference type="GO" id="GO:0000256">
    <property type="term" value="P:allantoin catabolic process"/>
    <property type="evidence" value="ECO:0007669"/>
    <property type="project" value="InterPro"/>
</dbReference>
<evidence type="ECO:0000256" key="8">
    <source>
        <dbReference type="ARBA" id="ARBA00022833"/>
    </source>
</evidence>
<comment type="similarity">
    <text evidence="3">Belongs to the metallo-dependent hydrolases superfamily. Allantoinase family.</text>
</comment>
<comment type="pathway">
    <text evidence="2">Nitrogen metabolism; (S)-allantoin degradation; allantoate from (S)-allantoin: step 1/1.</text>
</comment>